<sequence>MRVRSKMLEYHWVVTQPAESGGGSARSLEASGLVFPPPSPRTTKRSRGSVLARLPGRQDAFDRGRSGLEIIVSAAATPEPANSFVKSFCEFTSVVTSTLSATARVSTVGQETSEPGYIGERWLEWFWSGGSGRRGRCVDVNRGQLSSIAEITGWAISSTPLSGTGGKSAGCQGRKLEDDEQFVNHQRQLDTAGSIVCLAAHFRGVLQIISSTSNRSWHRYRFYEKMGSSRN</sequence>
<name>A0AA40FZA2_9HYME</name>
<organism evidence="2 3">
    <name type="scientific">Melipona bicolor</name>
    <dbReference type="NCBI Taxonomy" id="60889"/>
    <lineage>
        <taxon>Eukaryota</taxon>
        <taxon>Metazoa</taxon>
        <taxon>Ecdysozoa</taxon>
        <taxon>Arthropoda</taxon>
        <taxon>Hexapoda</taxon>
        <taxon>Insecta</taxon>
        <taxon>Pterygota</taxon>
        <taxon>Neoptera</taxon>
        <taxon>Endopterygota</taxon>
        <taxon>Hymenoptera</taxon>
        <taxon>Apocrita</taxon>
        <taxon>Aculeata</taxon>
        <taxon>Apoidea</taxon>
        <taxon>Anthophila</taxon>
        <taxon>Apidae</taxon>
        <taxon>Melipona</taxon>
    </lineage>
</organism>
<accession>A0AA40FZA2</accession>
<evidence type="ECO:0000256" key="1">
    <source>
        <dbReference type="SAM" id="MobiDB-lite"/>
    </source>
</evidence>
<evidence type="ECO:0000313" key="3">
    <source>
        <dbReference type="Proteomes" id="UP001177670"/>
    </source>
</evidence>
<dbReference type="Proteomes" id="UP001177670">
    <property type="component" value="Unassembled WGS sequence"/>
</dbReference>
<feature type="region of interest" description="Disordered" evidence="1">
    <location>
        <begin position="19"/>
        <end position="48"/>
    </location>
</feature>
<comment type="caution">
    <text evidence="2">The sequence shown here is derived from an EMBL/GenBank/DDBJ whole genome shotgun (WGS) entry which is preliminary data.</text>
</comment>
<keyword evidence="3" id="KW-1185">Reference proteome</keyword>
<reference evidence="2" key="1">
    <citation type="submission" date="2021-10" db="EMBL/GenBank/DDBJ databases">
        <title>Melipona bicolor Genome sequencing and assembly.</title>
        <authorList>
            <person name="Araujo N.S."/>
            <person name="Arias M.C."/>
        </authorList>
    </citation>
    <scope>NUCLEOTIDE SEQUENCE</scope>
    <source>
        <strain evidence="2">USP_2M_L1-L4_2017</strain>
        <tissue evidence="2">Whole body</tissue>
    </source>
</reference>
<dbReference type="AlphaFoldDB" id="A0AA40FZA2"/>
<proteinExistence type="predicted"/>
<dbReference type="EMBL" id="JAHYIQ010000011">
    <property type="protein sequence ID" value="KAK1128088.1"/>
    <property type="molecule type" value="Genomic_DNA"/>
</dbReference>
<evidence type="ECO:0000313" key="2">
    <source>
        <dbReference type="EMBL" id="KAK1128088.1"/>
    </source>
</evidence>
<gene>
    <name evidence="2" type="ORF">K0M31_003573</name>
</gene>
<protein>
    <submittedName>
        <fullName evidence="2">Uncharacterized protein</fullName>
    </submittedName>
</protein>